<protein>
    <submittedName>
        <fullName evidence="2">Uncharacterized protein</fullName>
    </submittedName>
</protein>
<evidence type="ECO:0000313" key="2">
    <source>
        <dbReference type="EMBL" id="KZT76307.1"/>
    </source>
</evidence>
<organism evidence="2 3">
    <name type="scientific">Dorcoceras hygrometricum</name>
    <dbReference type="NCBI Taxonomy" id="472368"/>
    <lineage>
        <taxon>Eukaryota</taxon>
        <taxon>Viridiplantae</taxon>
        <taxon>Streptophyta</taxon>
        <taxon>Embryophyta</taxon>
        <taxon>Tracheophyta</taxon>
        <taxon>Spermatophyta</taxon>
        <taxon>Magnoliopsida</taxon>
        <taxon>eudicotyledons</taxon>
        <taxon>Gunneridae</taxon>
        <taxon>Pentapetalae</taxon>
        <taxon>asterids</taxon>
        <taxon>lamiids</taxon>
        <taxon>Lamiales</taxon>
        <taxon>Gesneriaceae</taxon>
        <taxon>Didymocarpoideae</taxon>
        <taxon>Trichosporeae</taxon>
        <taxon>Loxocarpinae</taxon>
        <taxon>Dorcoceras</taxon>
    </lineage>
</organism>
<sequence>MLIRLRIDRLPVLCLLFFRCLAGGRIWITNKYTAWKDAFHRKSHKTPPESRCYSSFLNQKTLNQTSYKIADRGVETSDGQTAELPAAVEENARTENSETTELPDQRVYHPAPPALPALCAHYGSSCPPQCG</sequence>
<accession>A0A2Z6ZSX5</accession>
<dbReference type="AlphaFoldDB" id="A0A2Z6ZSX5"/>
<evidence type="ECO:0000313" key="3">
    <source>
        <dbReference type="Proteomes" id="UP000250235"/>
    </source>
</evidence>
<dbReference type="EMBL" id="KV134675">
    <property type="protein sequence ID" value="KZT76307.1"/>
    <property type="molecule type" value="Genomic_DNA"/>
</dbReference>
<reference evidence="2 3" key="1">
    <citation type="journal article" date="2015" name="Proc. Natl. Acad. Sci. U.S.A.">
        <title>The resurrection genome of Boea hygrometrica: A blueprint for survival of dehydration.</title>
        <authorList>
            <person name="Xiao L."/>
            <person name="Yang G."/>
            <person name="Zhang L."/>
            <person name="Yang X."/>
            <person name="Zhao S."/>
            <person name="Ji Z."/>
            <person name="Zhou Q."/>
            <person name="Hu M."/>
            <person name="Wang Y."/>
            <person name="Chen M."/>
            <person name="Xu Y."/>
            <person name="Jin H."/>
            <person name="Xiao X."/>
            <person name="Hu G."/>
            <person name="Bao F."/>
            <person name="Hu Y."/>
            <person name="Wan P."/>
            <person name="Li L."/>
            <person name="Deng X."/>
            <person name="Kuang T."/>
            <person name="Xiang C."/>
            <person name="Zhu J.K."/>
            <person name="Oliver M.J."/>
            <person name="He Y."/>
        </authorList>
    </citation>
    <scope>NUCLEOTIDE SEQUENCE [LARGE SCALE GENOMIC DNA]</scope>
    <source>
        <strain evidence="3">cv. XS01</strain>
    </source>
</reference>
<proteinExistence type="predicted"/>
<gene>
    <name evidence="2" type="ORF">F511_46669</name>
</gene>
<dbReference type="Proteomes" id="UP000250235">
    <property type="component" value="Unassembled WGS sequence"/>
</dbReference>
<keyword evidence="3" id="KW-1185">Reference proteome</keyword>
<evidence type="ECO:0000256" key="1">
    <source>
        <dbReference type="SAM" id="MobiDB-lite"/>
    </source>
</evidence>
<name>A0A2Z6ZSX5_9LAMI</name>
<feature type="region of interest" description="Disordered" evidence="1">
    <location>
        <begin position="86"/>
        <end position="107"/>
    </location>
</feature>